<proteinExistence type="predicted"/>
<organism evidence="2 3">
    <name type="scientific">Cystobacter fuscus (strain ATCC 25194 / DSM 2262 / NBRC 100088 / M29)</name>
    <dbReference type="NCBI Taxonomy" id="1242864"/>
    <lineage>
        <taxon>Bacteria</taxon>
        <taxon>Pseudomonadati</taxon>
        <taxon>Myxococcota</taxon>
        <taxon>Myxococcia</taxon>
        <taxon>Myxococcales</taxon>
        <taxon>Cystobacterineae</taxon>
        <taxon>Archangiaceae</taxon>
        <taxon>Cystobacter</taxon>
    </lineage>
</organism>
<evidence type="ECO:0008006" key="4">
    <source>
        <dbReference type="Google" id="ProtNLM"/>
    </source>
</evidence>
<dbReference type="AlphaFoldDB" id="S9QUB0"/>
<dbReference type="Proteomes" id="UP000011682">
    <property type="component" value="Unassembled WGS sequence"/>
</dbReference>
<protein>
    <recommendedName>
        <fullName evidence="4">Lipoprotein</fullName>
    </recommendedName>
</protein>
<dbReference type="EMBL" id="ANAH02000014">
    <property type="protein sequence ID" value="EPX60223.1"/>
    <property type="molecule type" value="Genomic_DNA"/>
</dbReference>
<sequence>MVGRVMGLMMLGCVLGSTGCRKAERKPAPETAETVATRTETTAPAAPVKAVESKPEAAPVQAAPREQGDAIALQESATTGEREKQAPARSGTGGQMDDEDRIWLSESAEAARAANKNISPDTATEDITIASGTVDGRVKRVGARTIEVSDGEGNIYELRIDRRSRGLHQGRRVPLREISEGTPVRASFDLVGGGDSLARDIVLRR</sequence>
<accession>S9QUB0</accession>
<dbReference type="OrthoDB" id="5522100at2"/>
<evidence type="ECO:0000256" key="1">
    <source>
        <dbReference type="SAM" id="MobiDB-lite"/>
    </source>
</evidence>
<evidence type="ECO:0000313" key="2">
    <source>
        <dbReference type="EMBL" id="EPX60223.1"/>
    </source>
</evidence>
<keyword evidence="3" id="KW-1185">Reference proteome</keyword>
<evidence type="ECO:0000313" key="3">
    <source>
        <dbReference type="Proteomes" id="UP000011682"/>
    </source>
</evidence>
<comment type="caution">
    <text evidence="2">The sequence shown here is derived from an EMBL/GenBank/DDBJ whole genome shotgun (WGS) entry which is preliminary data.</text>
</comment>
<name>S9QUB0_CYSF2</name>
<dbReference type="RefSeq" id="WP_002621768.1">
    <property type="nucleotide sequence ID" value="NZ_ANAH02000014.1"/>
</dbReference>
<gene>
    <name evidence="2" type="ORF">D187_002309</name>
</gene>
<feature type="region of interest" description="Disordered" evidence="1">
    <location>
        <begin position="20"/>
        <end position="98"/>
    </location>
</feature>
<dbReference type="PROSITE" id="PS51257">
    <property type="entry name" value="PROKAR_LIPOPROTEIN"/>
    <property type="match status" value="1"/>
</dbReference>
<feature type="compositionally biased region" description="Low complexity" evidence="1">
    <location>
        <begin position="29"/>
        <end position="47"/>
    </location>
</feature>
<reference evidence="2" key="1">
    <citation type="submission" date="2013-05" db="EMBL/GenBank/DDBJ databases">
        <title>Genome assembly of Cystobacter fuscus DSM 2262.</title>
        <authorList>
            <person name="Sharma G."/>
            <person name="Khatri I."/>
            <person name="Kaur C."/>
            <person name="Mayilraj S."/>
            <person name="Subramanian S."/>
        </authorList>
    </citation>
    <scope>NUCLEOTIDE SEQUENCE [LARGE SCALE GENOMIC DNA]</scope>
    <source>
        <strain evidence="2">DSM 2262</strain>
    </source>
</reference>